<comment type="caution">
    <text evidence="2">The sequence shown here is derived from an EMBL/GenBank/DDBJ whole genome shotgun (WGS) entry which is preliminary data.</text>
</comment>
<dbReference type="InterPro" id="IPR036634">
    <property type="entry name" value="PRD_sf"/>
</dbReference>
<keyword evidence="3" id="KW-1185">Reference proteome</keyword>
<dbReference type="SUPFAM" id="SSF63520">
    <property type="entry name" value="PTS-regulatory domain, PRD"/>
    <property type="match status" value="1"/>
</dbReference>
<reference evidence="2 3" key="1">
    <citation type="submission" date="2023-07" db="EMBL/GenBank/DDBJ databases">
        <title>Genomic Encyclopedia of Type Strains, Phase IV (KMG-IV): sequencing the most valuable type-strain genomes for metagenomic binning, comparative biology and taxonomic classification.</title>
        <authorList>
            <person name="Goeker M."/>
        </authorList>
    </citation>
    <scope>NUCLEOTIDE SEQUENCE [LARGE SCALE GENOMIC DNA]</scope>
    <source>
        <strain evidence="2 3">DSM 14914</strain>
    </source>
</reference>
<dbReference type="PROSITE" id="PS51372">
    <property type="entry name" value="PRD_2"/>
    <property type="match status" value="1"/>
</dbReference>
<name>A0ABU0L065_9BACL</name>
<organism evidence="2 3">
    <name type="scientific">Paenibacillus brasilensis</name>
    <dbReference type="NCBI Taxonomy" id="128574"/>
    <lineage>
        <taxon>Bacteria</taxon>
        <taxon>Bacillati</taxon>
        <taxon>Bacillota</taxon>
        <taxon>Bacilli</taxon>
        <taxon>Bacillales</taxon>
        <taxon>Paenibacillaceae</taxon>
        <taxon>Paenibacillus</taxon>
    </lineage>
</organism>
<dbReference type="Proteomes" id="UP001242811">
    <property type="component" value="Unassembled WGS sequence"/>
</dbReference>
<gene>
    <name evidence="2" type="ORF">QOZ95_003255</name>
</gene>
<feature type="domain" description="PRD" evidence="1">
    <location>
        <begin position="77"/>
        <end position="179"/>
    </location>
</feature>
<accession>A0ABU0L065</accession>
<evidence type="ECO:0000259" key="1">
    <source>
        <dbReference type="PROSITE" id="PS51372"/>
    </source>
</evidence>
<dbReference type="InterPro" id="IPR011608">
    <property type="entry name" value="PRD"/>
</dbReference>
<dbReference type="EMBL" id="JAUSWA010000019">
    <property type="protein sequence ID" value="MDQ0495077.1"/>
    <property type="molecule type" value="Genomic_DNA"/>
</dbReference>
<protein>
    <submittedName>
        <fullName evidence="2">Transcriptional regulatory protein LevR</fullName>
    </submittedName>
</protein>
<dbReference type="RefSeq" id="WP_244315835.1">
    <property type="nucleotide sequence ID" value="NZ_CP045298.1"/>
</dbReference>
<evidence type="ECO:0000313" key="2">
    <source>
        <dbReference type="EMBL" id="MDQ0495077.1"/>
    </source>
</evidence>
<evidence type="ECO:0000313" key="3">
    <source>
        <dbReference type="Proteomes" id="UP001242811"/>
    </source>
</evidence>
<sequence>MVKDMRSKHAILAVVGVKRPSQPDIPFIPLEKLIEASGEQTLRELLLNNNQLPSAADRSIGIRELCEDSLKEFLTYLNPHKVLGMVMRFVQALEQGLEVNFGYATKVQIAVHTAYALERMVIRDGLVYRGEVELLDQLIFEEVNRASGIFVSGMNLTLSDDEKYYICEMLSEVYNFVSQ</sequence>
<proteinExistence type="predicted"/>